<keyword evidence="3" id="KW-1185">Reference proteome</keyword>
<accession>A0A8H4RJP7</accession>
<gene>
    <name evidence="2" type="ORF">G7Y89_g7865</name>
</gene>
<evidence type="ECO:0000313" key="3">
    <source>
        <dbReference type="Proteomes" id="UP000566819"/>
    </source>
</evidence>
<feature type="transmembrane region" description="Helical" evidence="1">
    <location>
        <begin position="204"/>
        <end position="225"/>
    </location>
</feature>
<dbReference type="EMBL" id="JAAMPI010000568">
    <property type="protein sequence ID" value="KAF4630273.1"/>
    <property type="molecule type" value="Genomic_DNA"/>
</dbReference>
<keyword evidence="1" id="KW-1133">Transmembrane helix</keyword>
<proteinExistence type="predicted"/>
<evidence type="ECO:0000313" key="2">
    <source>
        <dbReference type="EMBL" id="KAF4630273.1"/>
    </source>
</evidence>
<name>A0A8H4RJP7_9HELO</name>
<dbReference type="AlphaFoldDB" id="A0A8H4RJP7"/>
<feature type="transmembrane region" description="Helical" evidence="1">
    <location>
        <begin position="6"/>
        <end position="24"/>
    </location>
</feature>
<reference evidence="2 3" key="1">
    <citation type="submission" date="2020-03" db="EMBL/GenBank/DDBJ databases">
        <title>Draft Genome Sequence of Cudoniella acicularis.</title>
        <authorList>
            <person name="Buettner E."/>
            <person name="Kellner H."/>
        </authorList>
    </citation>
    <scope>NUCLEOTIDE SEQUENCE [LARGE SCALE GENOMIC DNA]</scope>
    <source>
        <strain evidence="2 3">DSM 108380</strain>
    </source>
</reference>
<comment type="caution">
    <text evidence="2">The sequence shown here is derived from an EMBL/GenBank/DDBJ whole genome shotgun (WGS) entry which is preliminary data.</text>
</comment>
<sequence length="268" mass="30130">MSNFARFLIYSRTTCIITLICLFVPKWRGYALQLLFADFILNLLCFGMTELKGINTYPPDPTNPLLPAHALYMYQKSLMVSLGTGYAVWAVLMGFTMLGVLDLLIGMCSRGKNRGYILFGIVVIFWVFLALFAAALPIPALAELIVKTTNLFRTKDAQKRVANRPARTSENHWTSWLSSELAQVFSRDNTDNDALVHPNWFSPWVWLLTFVLLAAATVSAVVNWMTTVELYEMAGDAWRPEEMEKFTALQVGLPLLGHALDTAFMAIS</sequence>
<keyword evidence="1" id="KW-0472">Membrane</keyword>
<organism evidence="2 3">
    <name type="scientific">Cudoniella acicularis</name>
    <dbReference type="NCBI Taxonomy" id="354080"/>
    <lineage>
        <taxon>Eukaryota</taxon>
        <taxon>Fungi</taxon>
        <taxon>Dikarya</taxon>
        <taxon>Ascomycota</taxon>
        <taxon>Pezizomycotina</taxon>
        <taxon>Leotiomycetes</taxon>
        <taxon>Helotiales</taxon>
        <taxon>Tricladiaceae</taxon>
        <taxon>Cudoniella</taxon>
    </lineage>
</organism>
<dbReference type="Proteomes" id="UP000566819">
    <property type="component" value="Unassembled WGS sequence"/>
</dbReference>
<protein>
    <submittedName>
        <fullName evidence="2">Uncharacterized protein</fullName>
    </submittedName>
</protein>
<feature type="transmembrane region" description="Helical" evidence="1">
    <location>
        <begin position="86"/>
        <end position="105"/>
    </location>
</feature>
<feature type="transmembrane region" description="Helical" evidence="1">
    <location>
        <begin position="117"/>
        <end position="142"/>
    </location>
</feature>
<evidence type="ECO:0000256" key="1">
    <source>
        <dbReference type="SAM" id="Phobius"/>
    </source>
</evidence>
<keyword evidence="1" id="KW-0812">Transmembrane</keyword>